<name>A0ABN9LD07_9NEOB</name>
<feature type="domain" description="Helix-turn-helix" evidence="1">
    <location>
        <begin position="64"/>
        <end position="121"/>
    </location>
</feature>
<dbReference type="PANTHER" id="PTHR21301:SF12">
    <property type="match status" value="1"/>
</dbReference>
<gene>
    <name evidence="2" type="ORF">RIMI_LOCUS7379916</name>
</gene>
<protein>
    <recommendedName>
        <fullName evidence="1">Helix-turn-helix domain-containing protein</fullName>
    </recommendedName>
</protein>
<evidence type="ECO:0000259" key="1">
    <source>
        <dbReference type="Pfam" id="PF26215"/>
    </source>
</evidence>
<accession>A0ABN9LD07</accession>
<dbReference type="EMBL" id="CAUEEQ010013950">
    <property type="protein sequence ID" value="CAJ0937918.1"/>
    <property type="molecule type" value="Genomic_DNA"/>
</dbReference>
<evidence type="ECO:0000313" key="2">
    <source>
        <dbReference type="EMBL" id="CAJ0937918.1"/>
    </source>
</evidence>
<dbReference type="Pfam" id="PF26215">
    <property type="entry name" value="HTH_animal"/>
    <property type="match status" value="1"/>
</dbReference>
<dbReference type="Proteomes" id="UP001176940">
    <property type="component" value="Unassembled WGS sequence"/>
</dbReference>
<keyword evidence="3" id="KW-1185">Reference proteome</keyword>
<organism evidence="2 3">
    <name type="scientific">Ranitomeya imitator</name>
    <name type="common">mimic poison frog</name>
    <dbReference type="NCBI Taxonomy" id="111125"/>
    <lineage>
        <taxon>Eukaryota</taxon>
        <taxon>Metazoa</taxon>
        <taxon>Chordata</taxon>
        <taxon>Craniata</taxon>
        <taxon>Vertebrata</taxon>
        <taxon>Euteleostomi</taxon>
        <taxon>Amphibia</taxon>
        <taxon>Batrachia</taxon>
        <taxon>Anura</taxon>
        <taxon>Neobatrachia</taxon>
        <taxon>Hyloidea</taxon>
        <taxon>Dendrobatidae</taxon>
        <taxon>Dendrobatinae</taxon>
        <taxon>Ranitomeya</taxon>
    </lineage>
</organism>
<sequence>MYKRAPLCFTHKLVQELNTNQIGLRFTSESDKCKLAFLDVKITINSNSMLDTRLFRKMTATNALLRWESHHPAPLKRGIPRAQYLRVRRNCSSPATFRTQAFDLRERFRDRGYPDEVLDPAFRNALSKDRRTLLHSKKKSDGEDTLRIIGTYDNQVNQVFSILRKHWNILQTVEILAGIIPNKPQITFHRGRSLRDRLVHSHYKRPKHEGTWLDRQICGTFNLLFNLLSCLLEALGRRGSASAPTHGLASFLGCAELHRER</sequence>
<comment type="caution">
    <text evidence="2">The sequence shown here is derived from an EMBL/GenBank/DDBJ whole genome shotgun (WGS) entry which is preliminary data.</text>
</comment>
<dbReference type="PANTHER" id="PTHR21301">
    <property type="entry name" value="REVERSE TRANSCRIPTASE"/>
    <property type="match status" value="1"/>
</dbReference>
<dbReference type="InterPro" id="IPR058912">
    <property type="entry name" value="HTH_animal"/>
</dbReference>
<evidence type="ECO:0000313" key="3">
    <source>
        <dbReference type="Proteomes" id="UP001176940"/>
    </source>
</evidence>
<proteinExistence type="predicted"/>
<reference evidence="2" key="1">
    <citation type="submission" date="2023-07" db="EMBL/GenBank/DDBJ databases">
        <authorList>
            <person name="Stuckert A."/>
        </authorList>
    </citation>
    <scope>NUCLEOTIDE SEQUENCE</scope>
</reference>